<dbReference type="Pfam" id="PF13419">
    <property type="entry name" value="HAD_2"/>
    <property type="match status" value="1"/>
</dbReference>
<dbReference type="PANTHER" id="PTHR46470:SF2">
    <property type="entry name" value="GLYCERALDEHYDE 3-PHOSPHATE PHOSPHATASE"/>
    <property type="match status" value="1"/>
</dbReference>
<comment type="cofactor">
    <cofactor evidence="1">
        <name>Mg(2+)</name>
        <dbReference type="ChEBI" id="CHEBI:18420"/>
    </cofactor>
</comment>
<keyword evidence="6" id="KW-1185">Reference proteome</keyword>
<organism evidence="5 6">
    <name type="scientific">Jilunia laotingensis</name>
    <dbReference type="NCBI Taxonomy" id="2763675"/>
    <lineage>
        <taxon>Bacteria</taxon>
        <taxon>Pseudomonadati</taxon>
        <taxon>Bacteroidota</taxon>
        <taxon>Bacteroidia</taxon>
        <taxon>Bacteroidales</taxon>
        <taxon>Bacteroidaceae</taxon>
        <taxon>Jilunia</taxon>
    </lineage>
</organism>
<evidence type="ECO:0000256" key="2">
    <source>
        <dbReference type="ARBA" id="ARBA00022723"/>
    </source>
</evidence>
<gene>
    <name evidence="5" type="ORF">H8744_16670</name>
</gene>
<protein>
    <submittedName>
        <fullName evidence="5">HAD family hydrolase</fullName>
    </submittedName>
</protein>
<dbReference type="SFLD" id="SFLDG01129">
    <property type="entry name" value="C1.5:_HAD__Beta-PGM__Phosphata"/>
    <property type="match status" value="1"/>
</dbReference>
<dbReference type="NCBIfam" id="TIGR01549">
    <property type="entry name" value="HAD-SF-IA-v1"/>
    <property type="match status" value="1"/>
</dbReference>
<proteinExistence type="predicted"/>
<sequence>MEKVVIFDLDDTLYKEIDYLRSAYKEISDFIESEYDKREIYEFMISCYKAGRNTFAEVIREYNLPISVDYLISIYRSHKPNISLDCDTQFVLEQLSLQKNINLGILTDGRGITQNNKIIALGIDQYIRKDNWVISEEFGYSKPSSEGYLYFQKKYKNAAFYYIGDNLVKDFIAPIQLGWTCICLLDDGSHNIHKQDLSIINNISSLYTVKCLRELFEYL</sequence>
<dbReference type="SFLD" id="SFLDS00003">
    <property type="entry name" value="Haloacid_Dehalogenase"/>
    <property type="match status" value="1"/>
</dbReference>
<dbReference type="PANTHER" id="PTHR46470">
    <property type="entry name" value="N-ACYLNEURAMINATE-9-PHOSPHATASE"/>
    <property type="match status" value="1"/>
</dbReference>
<dbReference type="Proteomes" id="UP000651085">
    <property type="component" value="Unassembled WGS sequence"/>
</dbReference>
<evidence type="ECO:0000256" key="1">
    <source>
        <dbReference type="ARBA" id="ARBA00001946"/>
    </source>
</evidence>
<evidence type="ECO:0000313" key="5">
    <source>
        <dbReference type="EMBL" id="MBC8594845.1"/>
    </source>
</evidence>
<dbReference type="EMBL" id="JACRTF010000001">
    <property type="protein sequence ID" value="MBC8594845.1"/>
    <property type="molecule type" value="Genomic_DNA"/>
</dbReference>
<dbReference type="SUPFAM" id="SSF56784">
    <property type="entry name" value="HAD-like"/>
    <property type="match status" value="1"/>
</dbReference>
<keyword evidence="4" id="KW-0460">Magnesium</keyword>
<dbReference type="InterPro" id="IPR023214">
    <property type="entry name" value="HAD_sf"/>
</dbReference>
<dbReference type="GO" id="GO:0046872">
    <property type="term" value="F:metal ion binding"/>
    <property type="evidence" value="ECO:0007669"/>
    <property type="project" value="UniProtKB-KW"/>
</dbReference>
<dbReference type="InterPro" id="IPR036412">
    <property type="entry name" value="HAD-like_sf"/>
</dbReference>
<keyword evidence="3 5" id="KW-0378">Hydrolase</keyword>
<dbReference type="Gene3D" id="1.10.150.520">
    <property type="match status" value="1"/>
</dbReference>
<dbReference type="Gene3D" id="3.40.50.1000">
    <property type="entry name" value="HAD superfamily/HAD-like"/>
    <property type="match status" value="1"/>
</dbReference>
<dbReference type="InterPro" id="IPR051400">
    <property type="entry name" value="HAD-like_hydrolase"/>
</dbReference>
<dbReference type="AlphaFoldDB" id="A0A926F6F5"/>
<dbReference type="InterPro" id="IPR041492">
    <property type="entry name" value="HAD_2"/>
</dbReference>
<keyword evidence="2" id="KW-0479">Metal-binding</keyword>
<comment type="caution">
    <text evidence="5">The sequence shown here is derived from an EMBL/GenBank/DDBJ whole genome shotgun (WGS) entry which is preliminary data.</text>
</comment>
<dbReference type="GO" id="GO:0044281">
    <property type="term" value="P:small molecule metabolic process"/>
    <property type="evidence" value="ECO:0007669"/>
    <property type="project" value="UniProtKB-ARBA"/>
</dbReference>
<evidence type="ECO:0000256" key="3">
    <source>
        <dbReference type="ARBA" id="ARBA00022801"/>
    </source>
</evidence>
<evidence type="ECO:0000256" key="4">
    <source>
        <dbReference type="ARBA" id="ARBA00022842"/>
    </source>
</evidence>
<dbReference type="InterPro" id="IPR006439">
    <property type="entry name" value="HAD-SF_hydro_IA"/>
</dbReference>
<evidence type="ECO:0000313" key="6">
    <source>
        <dbReference type="Proteomes" id="UP000651085"/>
    </source>
</evidence>
<dbReference type="GO" id="GO:0016791">
    <property type="term" value="F:phosphatase activity"/>
    <property type="evidence" value="ECO:0007669"/>
    <property type="project" value="TreeGrafter"/>
</dbReference>
<reference evidence="5" key="1">
    <citation type="submission" date="2020-08" db="EMBL/GenBank/DDBJ databases">
        <title>Genome public.</title>
        <authorList>
            <person name="Liu C."/>
            <person name="Sun Q."/>
        </authorList>
    </citation>
    <scope>NUCLEOTIDE SEQUENCE</scope>
    <source>
        <strain evidence="5">N12</strain>
    </source>
</reference>
<accession>A0A926F6F5</accession>
<name>A0A926F6F5_9BACT</name>